<name>X1MPT6_9ZZZZ</name>
<sequence length="109" mass="12099">MPAKKVAIMVDEMYQVLEVWFPYYRLKEAGLEVNFVAAEAKKEYHSKEGYPCISEIAAAEADAGDYDCMVVPGGFAPDFMRRNADVIKFANDMVNAGKVITAICHGGWL</sequence>
<dbReference type="InterPro" id="IPR006286">
    <property type="entry name" value="C56_PfpI-like"/>
</dbReference>
<feature type="domain" description="DJ-1/PfpI" evidence="2">
    <location>
        <begin position="4"/>
        <end position="108"/>
    </location>
</feature>
<evidence type="ECO:0000256" key="1">
    <source>
        <dbReference type="ARBA" id="ARBA00008542"/>
    </source>
</evidence>
<accession>X1MPT6</accession>
<feature type="non-terminal residue" evidence="3">
    <location>
        <position position="109"/>
    </location>
</feature>
<dbReference type="PANTHER" id="PTHR42733:SF13">
    <property type="entry name" value="DJ-1_PFPI DOMAIN-CONTAINING PROTEIN"/>
    <property type="match status" value="1"/>
</dbReference>
<dbReference type="Gene3D" id="3.40.50.880">
    <property type="match status" value="1"/>
</dbReference>
<comment type="similarity">
    <text evidence="1">Belongs to the peptidase C56 family.</text>
</comment>
<dbReference type="SUPFAM" id="SSF52317">
    <property type="entry name" value="Class I glutamine amidotransferase-like"/>
    <property type="match status" value="1"/>
</dbReference>
<evidence type="ECO:0000313" key="3">
    <source>
        <dbReference type="EMBL" id="GAI33657.1"/>
    </source>
</evidence>
<comment type="caution">
    <text evidence="3">The sequence shown here is derived from an EMBL/GenBank/DDBJ whole genome shotgun (WGS) entry which is preliminary data.</text>
</comment>
<evidence type="ECO:0000259" key="2">
    <source>
        <dbReference type="Pfam" id="PF01965"/>
    </source>
</evidence>
<dbReference type="AlphaFoldDB" id="X1MPT6"/>
<dbReference type="InterPro" id="IPR029062">
    <property type="entry name" value="Class_I_gatase-like"/>
</dbReference>
<dbReference type="InterPro" id="IPR002818">
    <property type="entry name" value="DJ-1/PfpI"/>
</dbReference>
<dbReference type="PANTHER" id="PTHR42733">
    <property type="entry name" value="DJ-1 PROTEIN"/>
    <property type="match status" value="1"/>
</dbReference>
<gene>
    <name evidence="3" type="ORF">S06H3_47329</name>
</gene>
<organism evidence="3">
    <name type="scientific">marine sediment metagenome</name>
    <dbReference type="NCBI Taxonomy" id="412755"/>
    <lineage>
        <taxon>unclassified sequences</taxon>
        <taxon>metagenomes</taxon>
        <taxon>ecological metagenomes</taxon>
    </lineage>
</organism>
<protein>
    <recommendedName>
        <fullName evidence="2">DJ-1/PfpI domain-containing protein</fullName>
    </recommendedName>
</protein>
<dbReference type="EMBL" id="BARV01029723">
    <property type="protein sequence ID" value="GAI33657.1"/>
    <property type="molecule type" value="Genomic_DNA"/>
</dbReference>
<dbReference type="Pfam" id="PF01965">
    <property type="entry name" value="DJ-1_PfpI"/>
    <property type="match status" value="1"/>
</dbReference>
<proteinExistence type="inferred from homology"/>
<reference evidence="3" key="1">
    <citation type="journal article" date="2014" name="Front. Microbiol.">
        <title>High frequency of phylogenetically diverse reductive dehalogenase-homologous genes in deep subseafloor sedimentary metagenomes.</title>
        <authorList>
            <person name="Kawai M."/>
            <person name="Futagami T."/>
            <person name="Toyoda A."/>
            <person name="Takaki Y."/>
            <person name="Nishi S."/>
            <person name="Hori S."/>
            <person name="Arai W."/>
            <person name="Tsubouchi T."/>
            <person name="Morono Y."/>
            <person name="Uchiyama I."/>
            <person name="Ito T."/>
            <person name="Fujiyama A."/>
            <person name="Inagaki F."/>
            <person name="Takami H."/>
        </authorList>
    </citation>
    <scope>NUCLEOTIDE SEQUENCE</scope>
    <source>
        <strain evidence="3">Expedition CK06-06</strain>
    </source>
</reference>